<evidence type="ECO:0000256" key="1">
    <source>
        <dbReference type="SAM" id="SignalP"/>
    </source>
</evidence>
<protein>
    <recommendedName>
        <fullName evidence="4">Porin</fullName>
    </recommendedName>
</protein>
<dbReference type="Proteomes" id="UP000534388">
    <property type="component" value="Unassembled WGS sequence"/>
</dbReference>
<dbReference type="AlphaFoldDB" id="A0A7W2EVG1"/>
<reference evidence="2 3" key="1">
    <citation type="submission" date="2020-07" db="EMBL/GenBank/DDBJ databases">
        <title>Novel species isolated from subtropical streams in China.</title>
        <authorList>
            <person name="Lu H."/>
        </authorList>
    </citation>
    <scope>NUCLEOTIDE SEQUENCE [LARGE SCALE GENOMIC DNA]</scope>
    <source>
        <strain evidence="2 3">LX20W</strain>
    </source>
</reference>
<proteinExistence type="predicted"/>
<accession>A0A7W2EVG1</accession>
<keyword evidence="1" id="KW-0732">Signal</keyword>
<dbReference type="RefSeq" id="WP_182165849.1">
    <property type="nucleotide sequence ID" value="NZ_JACEZT010000015.1"/>
</dbReference>
<evidence type="ECO:0008006" key="4">
    <source>
        <dbReference type="Google" id="ProtNLM"/>
    </source>
</evidence>
<evidence type="ECO:0000313" key="3">
    <source>
        <dbReference type="Proteomes" id="UP000534388"/>
    </source>
</evidence>
<feature type="chain" id="PRO_5031011238" description="Porin" evidence="1">
    <location>
        <begin position="22"/>
        <end position="346"/>
    </location>
</feature>
<evidence type="ECO:0000313" key="2">
    <source>
        <dbReference type="EMBL" id="MBA5639378.1"/>
    </source>
</evidence>
<name>A0A7W2EVG1_9BURK</name>
<organism evidence="2 3">
    <name type="scientific">Rugamonas brunnea</name>
    <dbReference type="NCBI Taxonomy" id="2758569"/>
    <lineage>
        <taxon>Bacteria</taxon>
        <taxon>Pseudomonadati</taxon>
        <taxon>Pseudomonadota</taxon>
        <taxon>Betaproteobacteria</taxon>
        <taxon>Burkholderiales</taxon>
        <taxon>Oxalobacteraceae</taxon>
        <taxon>Telluria group</taxon>
        <taxon>Rugamonas</taxon>
    </lineage>
</organism>
<feature type="signal peptide" evidence="1">
    <location>
        <begin position="1"/>
        <end position="21"/>
    </location>
</feature>
<dbReference type="EMBL" id="JACEZT010000015">
    <property type="protein sequence ID" value="MBA5639378.1"/>
    <property type="molecule type" value="Genomic_DNA"/>
</dbReference>
<sequence>MKTKTLTTLLAIPLVLSSARADDLAAPEIKVSGFGTGALTWTNTSDALFSRPLQAGGVGTKPRTGVDSNVGLQVDAGINDWLSVTGQGLVRKLETDTYSATGTLAFAKAKLSDNVSVRAGRVPLAVFLVSDYRNVGYANTMLRPSQEVYAQVPNDSLDGADIDWRQDLGASTLTTQFAYGRSSAKVAGETLTFTNAKVLNLILDQGPFVVRLGRDEATLALEQGSFALPKVKVSFTALGFSLDWRNLVVQSEFTKAQAPGADTKAWYAMAGYRFGKLLPFVSHSKMTGAIAQTTDSVGVRWDAFRSADIKFQLDRVKPQDGGLFNQPGPAFHGPVTVGAVGVDFVF</sequence>
<comment type="caution">
    <text evidence="2">The sequence shown here is derived from an EMBL/GenBank/DDBJ whole genome shotgun (WGS) entry which is preliminary data.</text>
</comment>
<keyword evidence="3" id="KW-1185">Reference proteome</keyword>
<gene>
    <name evidence="2" type="ORF">H3H37_20145</name>
</gene>
<dbReference type="SUPFAM" id="SSF56935">
    <property type="entry name" value="Porins"/>
    <property type="match status" value="1"/>
</dbReference>